<accession>A0A6C2YTN1</accession>
<feature type="chain" id="PRO_5036172863" evidence="2">
    <location>
        <begin position="18"/>
        <end position="79"/>
    </location>
</feature>
<evidence type="ECO:0000313" key="3">
    <source>
        <dbReference type="EMBL" id="VIP04836.1"/>
    </source>
</evidence>
<keyword evidence="4" id="KW-1185">Reference proteome</keyword>
<dbReference type="PROSITE" id="PS51257">
    <property type="entry name" value="PROKAR_LIPOPROTEIN"/>
    <property type="match status" value="1"/>
</dbReference>
<dbReference type="AlphaFoldDB" id="A0A6C2YTN1"/>
<evidence type="ECO:0000313" key="4">
    <source>
        <dbReference type="Proteomes" id="UP000464378"/>
    </source>
</evidence>
<evidence type="ECO:0000256" key="2">
    <source>
        <dbReference type="SAM" id="SignalP"/>
    </source>
</evidence>
<reference evidence="3" key="1">
    <citation type="submission" date="2019-04" db="EMBL/GenBank/DDBJ databases">
        <authorList>
            <consortium name="Science for Life Laboratories"/>
        </authorList>
    </citation>
    <scope>NUCLEOTIDE SEQUENCE</scope>
    <source>
        <strain evidence="3">MBLW1</strain>
    </source>
</reference>
<dbReference type="Proteomes" id="UP000464378">
    <property type="component" value="Chromosome"/>
</dbReference>
<sequence>MRRMTALLLLVAVAQFASLGCRSSKMVGGKCDCGEFPGESVQVIGKSSAISSSSSMAAPVHVAPSPLPAAAPAQLPQGY</sequence>
<name>A0A6C2YTN1_9BACT</name>
<protein>
    <submittedName>
        <fullName evidence="3">Uncharacterized protein</fullName>
    </submittedName>
</protein>
<feature type="signal peptide" evidence="2">
    <location>
        <begin position="1"/>
        <end position="17"/>
    </location>
</feature>
<dbReference type="EMBL" id="LR593887">
    <property type="protein sequence ID" value="VTS07032.1"/>
    <property type="molecule type" value="Genomic_DNA"/>
</dbReference>
<keyword evidence="2" id="KW-0732">Signal</keyword>
<dbReference type="RefSeq" id="WP_162659863.1">
    <property type="nucleotide sequence ID" value="NZ_LR593887.1"/>
</dbReference>
<dbReference type="KEGG" id="tim:GMBLW1_43570"/>
<dbReference type="EMBL" id="LR586016">
    <property type="protein sequence ID" value="VIP04836.1"/>
    <property type="molecule type" value="Genomic_DNA"/>
</dbReference>
<gene>
    <name evidence="3" type="ORF">GMBLW1_43570</name>
</gene>
<proteinExistence type="predicted"/>
<evidence type="ECO:0000256" key="1">
    <source>
        <dbReference type="SAM" id="MobiDB-lite"/>
    </source>
</evidence>
<organism evidence="3">
    <name type="scientific">Tuwongella immobilis</name>
    <dbReference type="NCBI Taxonomy" id="692036"/>
    <lineage>
        <taxon>Bacteria</taxon>
        <taxon>Pseudomonadati</taxon>
        <taxon>Planctomycetota</taxon>
        <taxon>Planctomycetia</taxon>
        <taxon>Gemmatales</taxon>
        <taxon>Gemmataceae</taxon>
        <taxon>Tuwongella</taxon>
    </lineage>
</organism>
<dbReference type="InParanoid" id="A0A6C2YTN1"/>
<feature type="region of interest" description="Disordered" evidence="1">
    <location>
        <begin position="59"/>
        <end position="79"/>
    </location>
</feature>